<dbReference type="Pfam" id="PF00970">
    <property type="entry name" value="FAD_binding_6"/>
    <property type="match status" value="1"/>
</dbReference>
<evidence type="ECO:0000259" key="7">
    <source>
        <dbReference type="Pfam" id="PF00175"/>
    </source>
</evidence>
<feature type="domain" description="Flavoprotein pyridine nucleotide cytochrome reductase-like FAD-binding" evidence="8">
    <location>
        <begin position="1"/>
        <end position="49"/>
    </location>
</feature>
<dbReference type="Gene3D" id="2.40.30.10">
    <property type="entry name" value="Translation factors"/>
    <property type="match status" value="1"/>
</dbReference>
<evidence type="ECO:0000256" key="5">
    <source>
        <dbReference type="ARBA" id="ARBA00023002"/>
    </source>
</evidence>
<dbReference type="Gene3D" id="3.40.50.80">
    <property type="entry name" value="Nucleotide-binding domain of ferredoxin-NADP reductase (FNR) module"/>
    <property type="match status" value="1"/>
</dbReference>
<feature type="binding site" evidence="6">
    <location>
        <position position="2"/>
    </location>
    <ligand>
        <name>FAD</name>
        <dbReference type="ChEBI" id="CHEBI:57692"/>
    </ligand>
</feature>
<feature type="binding site" evidence="6">
    <location>
        <position position="3"/>
    </location>
    <ligand>
        <name>FAD</name>
        <dbReference type="ChEBI" id="CHEBI:57692"/>
    </ligand>
</feature>
<evidence type="ECO:0008006" key="11">
    <source>
        <dbReference type="Google" id="ProtNLM"/>
    </source>
</evidence>
<dbReference type="Pfam" id="PF00175">
    <property type="entry name" value="NAD_binding_1"/>
    <property type="match status" value="1"/>
</dbReference>
<dbReference type="PANTHER" id="PTHR19370:SF184">
    <property type="entry name" value="NADH-CYTOCHROME B5 REDUCTASE-LIKE"/>
    <property type="match status" value="1"/>
</dbReference>
<dbReference type="PRINTS" id="PR00406">
    <property type="entry name" value="CYTB5RDTASE"/>
</dbReference>
<evidence type="ECO:0000256" key="1">
    <source>
        <dbReference type="ARBA" id="ARBA00001974"/>
    </source>
</evidence>
<dbReference type="InterPro" id="IPR001834">
    <property type="entry name" value="CBR-like"/>
</dbReference>
<dbReference type="InterPro" id="IPR008333">
    <property type="entry name" value="Cbr1-like_FAD-bd_dom"/>
</dbReference>
<evidence type="ECO:0000256" key="6">
    <source>
        <dbReference type="PIRSR" id="PIRSR601834-1"/>
    </source>
</evidence>
<feature type="binding site" evidence="6">
    <location>
        <position position="20"/>
    </location>
    <ligand>
        <name>FAD</name>
        <dbReference type="ChEBI" id="CHEBI:57692"/>
    </ligand>
</feature>
<dbReference type="CDD" id="cd06183">
    <property type="entry name" value="cyt_b5_reduct_like"/>
    <property type="match status" value="1"/>
</dbReference>
<evidence type="ECO:0000256" key="2">
    <source>
        <dbReference type="ARBA" id="ARBA00006105"/>
    </source>
</evidence>
<dbReference type="EMBL" id="KN838542">
    <property type="protein sequence ID" value="KIK08534.1"/>
    <property type="molecule type" value="Genomic_DNA"/>
</dbReference>
<dbReference type="STRING" id="1095629.A0A0C9Y3U8"/>
<comment type="similarity">
    <text evidence="2">Belongs to the flavoprotein pyridine nucleotide cytochrome reductase family.</text>
</comment>
<reference evidence="10" key="2">
    <citation type="submission" date="2015-01" db="EMBL/GenBank/DDBJ databases">
        <title>Evolutionary Origins and Diversification of the Mycorrhizal Mutualists.</title>
        <authorList>
            <consortium name="DOE Joint Genome Institute"/>
            <consortium name="Mycorrhizal Genomics Consortium"/>
            <person name="Kohler A."/>
            <person name="Kuo A."/>
            <person name="Nagy L.G."/>
            <person name="Floudas D."/>
            <person name="Copeland A."/>
            <person name="Barry K.W."/>
            <person name="Cichocki N."/>
            <person name="Veneault-Fourrey C."/>
            <person name="LaButti K."/>
            <person name="Lindquist E.A."/>
            <person name="Lipzen A."/>
            <person name="Lundell T."/>
            <person name="Morin E."/>
            <person name="Murat C."/>
            <person name="Riley R."/>
            <person name="Ohm R."/>
            <person name="Sun H."/>
            <person name="Tunlid A."/>
            <person name="Henrissat B."/>
            <person name="Grigoriev I.V."/>
            <person name="Hibbett D.S."/>
            <person name="Martin F."/>
        </authorList>
    </citation>
    <scope>NUCLEOTIDE SEQUENCE [LARGE SCALE GENOMIC DNA]</scope>
    <source>
        <strain evidence="10">LaAM-08-1</strain>
    </source>
</reference>
<evidence type="ECO:0000313" key="10">
    <source>
        <dbReference type="Proteomes" id="UP000054477"/>
    </source>
</evidence>
<keyword evidence="10" id="KW-1185">Reference proteome</keyword>
<reference evidence="9 10" key="1">
    <citation type="submission" date="2014-04" db="EMBL/GenBank/DDBJ databases">
        <authorList>
            <consortium name="DOE Joint Genome Institute"/>
            <person name="Kuo A."/>
            <person name="Kohler A."/>
            <person name="Nagy L.G."/>
            <person name="Floudas D."/>
            <person name="Copeland A."/>
            <person name="Barry K.W."/>
            <person name="Cichocki N."/>
            <person name="Veneault-Fourrey C."/>
            <person name="LaButti K."/>
            <person name="Lindquist E.A."/>
            <person name="Lipzen A."/>
            <person name="Lundell T."/>
            <person name="Morin E."/>
            <person name="Murat C."/>
            <person name="Sun H."/>
            <person name="Tunlid A."/>
            <person name="Henrissat B."/>
            <person name="Grigoriev I.V."/>
            <person name="Hibbett D.S."/>
            <person name="Martin F."/>
            <person name="Nordberg H.P."/>
            <person name="Cantor M.N."/>
            <person name="Hua S.X."/>
        </authorList>
    </citation>
    <scope>NUCLEOTIDE SEQUENCE [LARGE SCALE GENOMIC DNA]</scope>
    <source>
        <strain evidence="9 10">LaAM-08-1</strain>
    </source>
</reference>
<dbReference type="InterPro" id="IPR001433">
    <property type="entry name" value="OxRdtase_FAD/NAD-bd"/>
</dbReference>
<dbReference type="HOGENOM" id="CLU_1759128_0_0_1"/>
<evidence type="ECO:0000259" key="8">
    <source>
        <dbReference type="Pfam" id="PF00970"/>
    </source>
</evidence>
<gene>
    <name evidence="9" type="ORF">K443DRAFT_44499</name>
</gene>
<dbReference type="Proteomes" id="UP000054477">
    <property type="component" value="Unassembled WGS sequence"/>
</dbReference>
<dbReference type="InterPro" id="IPR039261">
    <property type="entry name" value="FNR_nucleotide-bd"/>
</dbReference>
<dbReference type="SUPFAM" id="SSF63380">
    <property type="entry name" value="Riboflavin synthase domain-like"/>
    <property type="match status" value="1"/>
</dbReference>
<keyword evidence="3 6" id="KW-0285">Flavoprotein</keyword>
<name>A0A0C9Y3U8_9AGAR</name>
<keyword evidence="5" id="KW-0560">Oxidoreductase</keyword>
<evidence type="ECO:0000313" key="9">
    <source>
        <dbReference type="EMBL" id="KIK08534.1"/>
    </source>
</evidence>
<protein>
    <recommendedName>
        <fullName evidence="11">Ferredoxin reductase-like protein</fullName>
    </recommendedName>
</protein>
<feature type="binding site" evidence="6">
    <location>
        <position position="27"/>
    </location>
    <ligand>
        <name>FAD</name>
        <dbReference type="ChEBI" id="CHEBI:57692"/>
    </ligand>
</feature>
<feature type="domain" description="Oxidoreductase FAD/NAD(P)-binding" evidence="7">
    <location>
        <begin position="61"/>
        <end position="127"/>
    </location>
</feature>
<organism evidence="9 10">
    <name type="scientific">Laccaria amethystina LaAM-08-1</name>
    <dbReference type="NCBI Taxonomy" id="1095629"/>
    <lineage>
        <taxon>Eukaryota</taxon>
        <taxon>Fungi</taxon>
        <taxon>Dikarya</taxon>
        <taxon>Basidiomycota</taxon>
        <taxon>Agaricomycotina</taxon>
        <taxon>Agaricomycetes</taxon>
        <taxon>Agaricomycetidae</taxon>
        <taxon>Agaricales</taxon>
        <taxon>Agaricineae</taxon>
        <taxon>Hydnangiaceae</taxon>
        <taxon>Laccaria</taxon>
    </lineage>
</organism>
<feature type="binding site" evidence="6">
    <location>
        <position position="1"/>
    </location>
    <ligand>
        <name>FAD</name>
        <dbReference type="ChEBI" id="CHEBI:57692"/>
    </ligand>
</feature>
<accession>A0A0C9Y3U8</accession>
<proteinExistence type="inferred from homology"/>
<comment type="cofactor">
    <cofactor evidence="1 6">
        <name>FAD</name>
        <dbReference type="ChEBI" id="CHEBI:57692"/>
    </cofactor>
</comment>
<dbReference type="GO" id="GO:0016491">
    <property type="term" value="F:oxidoreductase activity"/>
    <property type="evidence" value="ECO:0007669"/>
    <property type="project" value="UniProtKB-KW"/>
</dbReference>
<feature type="non-terminal residue" evidence="9">
    <location>
        <position position="1"/>
    </location>
</feature>
<dbReference type="SUPFAM" id="SSF52343">
    <property type="entry name" value="Ferredoxin reductase-like, C-terminal NADP-linked domain"/>
    <property type="match status" value="1"/>
</dbReference>
<dbReference type="InterPro" id="IPR017938">
    <property type="entry name" value="Riboflavin_synthase-like_b-brl"/>
</dbReference>
<sequence>RPYTPLEGVDDNGRMRFWIKKYEKGEVGRWLHSKSPGDQIELRGPLQTWPWKEDTWDEVIMISGGTGITPFYQLFHHIISRTNLSPSTKFTLIHSSRNPEQLPPPALLQPLQAFARDNPGRFNVHFFGKRPSSKLDVYHNLVLRNAWEW</sequence>
<dbReference type="AlphaFoldDB" id="A0A0C9Y3U8"/>
<evidence type="ECO:0000256" key="4">
    <source>
        <dbReference type="ARBA" id="ARBA00022827"/>
    </source>
</evidence>
<feature type="non-terminal residue" evidence="9">
    <location>
        <position position="149"/>
    </location>
</feature>
<dbReference type="PANTHER" id="PTHR19370">
    <property type="entry name" value="NADH-CYTOCHROME B5 REDUCTASE"/>
    <property type="match status" value="1"/>
</dbReference>
<dbReference type="OrthoDB" id="432685at2759"/>
<evidence type="ECO:0000256" key="3">
    <source>
        <dbReference type="ARBA" id="ARBA00022630"/>
    </source>
</evidence>
<keyword evidence="4 6" id="KW-0274">FAD</keyword>
<feature type="binding site" evidence="6">
    <location>
        <position position="69"/>
    </location>
    <ligand>
        <name>FAD</name>
        <dbReference type="ChEBI" id="CHEBI:57692"/>
    </ligand>
</feature>